<reference evidence="2" key="2">
    <citation type="journal article" date="2016" name="Front. Microbiol.">
        <title>The Regulatory Protein RosR Affects Rhizobium leguminosarum bv. trifolii Protein Profiles, Cell Surface Properties, and Symbiosis with Clover.</title>
        <authorList>
            <person name="Rachwal K."/>
            <person name="Boguszewska A."/>
            <person name="Kopcinska J."/>
            <person name="Karas M."/>
            <person name="Tchorzewski M."/>
            <person name="Janczarek M."/>
        </authorList>
    </citation>
    <scope>NUCLEOTIDE SEQUENCE</scope>
    <source>
        <strain evidence="2">Rt24.2</strain>
    </source>
</reference>
<organism evidence="2">
    <name type="scientific">Rhizobium leguminosarum bv. trifolii</name>
    <dbReference type="NCBI Taxonomy" id="386"/>
    <lineage>
        <taxon>Bacteria</taxon>
        <taxon>Pseudomonadati</taxon>
        <taxon>Pseudomonadota</taxon>
        <taxon>Alphaproteobacteria</taxon>
        <taxon>Hyphomicrobiales</taxon>
        <taxon>Rhizobiaceae</taxon>
        <taxon>Rhizobium/Agrobacterium group</taxon>
        <taxon>Rhizobium</taxon>
    </lineage>
</organism>
<proteinExistence type="predicted"/>
<evidence type="ECO:0000256" key="1">
    <source>
        <dbReference type="SAM" id="MobiDB-lite"/>
    </source>
</evidence>
<name>A0A1C9HZT3_RHILT</name>
<feature type="region of interest" description="Disordered" evidence="1">
    <location>
        <begin position="1"/>
        <end position="25"/>
    </location>
</feature>
<accession>A0A1C9HZT3</accession>
<dbReference type="EMBL" id="KX489842">
    <property type="protein sequence ID" value="AOO92206.1"/>
    <property type="molecule type" value="Genomic_DNA"/>
</dbReference>
<dbReference type="AlphaFoldDB" id="A0A1C9HZT3"/>
<sequence length="67" mass="7801">MAKPGMKTVSTRNERVRPKRRKGKAKRHWFGYHPADDFSTIECLGSYDVTDFFFSSVGERLKAFDRS</sequence>
<evidence type="ECO:0000313" key="2">
    <source>
        <dbReference type="EMBL" id="AOO92206.1"/>
    </source>
</evidence>
<reference evidence="2" key="1">
    <citation type="journal article" date="2015" name="BMC Genomics">
        <title>Transcriptome profiling of a Rhizobium leguminosarum bv. trifolii rosR mutant reveals the role of the transcriptional regulator RosR in motility, synthesis of cell-surface components, and other cellular processes.</title>
        <authorList>
            <person name="Rachwal K."/>
            <person name="Matczynska E."/>
            <person name="Janczarek M."/>
        </authorList>
    </citation>
    <scope>NUCLEOTIDE SEQUENCE</scope>
    <source>
        <strain evidence="2">Rt24.2</strain>
    </source>
</reference>
<protein>
    <submittedName>
        <fullName evidence="2">Uncharacterized protein</fullName>
    </submittedName>
</protein>